<accession>A0AAX6GTY6</accession>
<dbReference type="Proteomes" id="UP001140949">
    <property type="component" value="Unassembled WGS sequence"/>
</dbReference>
<protein>
    <submittedName>
        <fullName evidence="1">Nudix hydrolase 26, chloroplastic-like isoform X1</fullName>
    </submittedName>
</protein>
<evidence type="ECO:0000313" key="2">
    <source>
        <dbReference type="Proteomes" id="UP001140949"/>
    </source>
</evidence>
<dbReference type="AlphaFoldDB" id="A0AAX6GTY6"/>
<gene>
    <name evidence="1" type="ORF">M6B38_344840</name>
</gene>
<sequence length="76" mass="8846">MNFTICRINSFAELELGRLPGHMYTCPGSKPRGDGQKKFTCIHVHMYTCIHAQDLSLEEMVKRSSPPNHQRCYYRD</sequence>
<dbReference type="EMBL" id="JANAVB010016196">
    <property type="protein sequence ID" value="KAJ6832199.1"/>
    <property type="molecule type" value="Genomic_DNA"/>
</dbReference>
<proteinExistence type="predicted"/>
<dbReference type="GO" id="GO:0016787">
    <property type="term" value="F:hydrolase activity"/>
    <property type="evidence" value="ECO:0007669"/>
    <property type="project" value="UniProtKB-KW"/>
</dbReference>
<organism evidence="1 2">
    <name type="scientific">Iris pallida</name>
    <name type="common">Sweet iris</name>
    <dbReference type="NCBI Taxonomy" id="29817"/>
    <lineage>
        <taxon>Eukaryota</taxon>
        <taxon>Viridiplantae</taxon>
        <taxon>Streptophyta</taxon>
        <taxon>Embryophyta</taxon>
        <taxon>Tracheophyta</taxon>
        <taxon>Spermatophyta</taxon>
        <taxon>Magnoliopsida</taxon>
        <taxon>Liliopsida</taxon>
        <taxon>Asparagales</taxon>
        <taxon>Iridaceae</taxon>
        <taxon>Iridoideae</taxon>
        <taxon>Irideae</taxon>
        <taxon>Iris</taxon>
    </lineage>
</organism>
<name>A0AAX6GTY6_IRIPA</name>
<comment type="caution">
    <text evidence="1">The sequence shown here is derived from an EMBL/GenBank/DDBJ whole genome shotgun (WGS) entry which is preliminary data.</text>
</comment>
<evidence type="ECO:0000313" key="1">
    <source>
        <dbReference type="EMBL" id="KAJ6832199.1"/>
    </source>
</evidence>
<keyword evidence="1" id="KW-0378">Hydrolase</keyword>
<reference evidence="1" key="2">
    <citation type="submission" date="2023-04" db="EMBL/GenBank/DDBJ databases">
        <authorList>
            <person name="Bruccoleri R.E."/>
            <person name="Oakeley E.J."/>
            <person name="Faust A.-M."/>
            <person name="Dessus-Babus S."/>
            <person name="Altorfer M."/>
            <person name="Burckhardt D."/>
            <person name="Oertli M."/>
            <person name="Naumann U."/>
            <person name="Petersen F."/>
            <person name="Wong J."/>
        </authorList>
    </citation>
    <scope>NUCLEOTIDE SEQUENCE</scope>
    <source>
        <strain evidence="1">GSM-AAB239-AS_SAM_17_03QT</strain>
        <tissue evidence="1">Leaf</tissue>
    </source>
</reference>
<reference evidence="1" key="1">
    <citation type="journal article" date="2023" name="GigaByte">
        <title>Genome assembly of the bearded iris, Iris pallida Lam.</title>
        <authorList>
            <person name="Bruccoleri R.E."/>
            <person name="Oakeley E.J."/>
            <person name="Faust A.M.E."/>
            <person name="Altorfer M."/>
            <person name="Dessus-Babus S."/>
            <person name="Burckhardt D."/>
            <person name="Oertli M."/>
            <person name="Naumann U."/>
            <person name="Petersen F."/>
            <person name="Wong J."/>
        </authorList>
    </citation>
    <scope>NUCLEOTIDE SEQUENCE</scope>
    <source>
        <strain evidence="1">GSM-AAB239-AS_SAM_17_03QT</strain>
    </source>
</reference>
<keyword evidence="2" id="KW-1185">Reference proteome</keyword>